<protein>
    <recommendedName>
        <fullName evidence="2">Protein kinase domain-containing protein</fullName>
    </recommendedName>
</protein>
<dbReference type="Gene3D" id="3.30.200.20">
    <property type="entry name" value="Phosphorylase Kinase, domain 1"/>
    <property type="match status" value="1"/>
</dbReference>
<feature type="region of interest" description="Disordered" evidence="1">
    <location>
        <begin position="270"/>
        <end position="294"/>
    </location>
</feature>
<dbReference type="SUPFAM" id="SSF56112">
    <property type="entry name" value="Protein kinase-like (PK-like)"/>
    <property type="match status" value="1"/>
</dbReference>
<organism evidence="3">
    <name type="scientific">Ananas comosus var. bracteatus</name>
    <name type="common">red pineapple</name>
    <dbReference type="NCBI Taxonomy" id="296719"/>
    <lineage>
        <taxon>Eukaryota</taxon>
        <taxon>Viridiplantae</taxon>
        <taxon>Streptophyta</taxon>
        <taxon>Embryophyta</taxon>
        <taxon>Tracheophyta</taxon>
        <taxon>Spermatophyta</taxon>
        <taxon>Magnoliopsida</taxon>
        <taxon>Liliopsida</taxon>
        <taxon>Poales</taxon>
        <taxon>Bromeliaceae</taxon>
        <taxon>Bromelioideae</taxon>
        <taxon>Ananas</taxon>
    </lineage>
</organism>
<accession>A0A6V7NWS1</accession>
<name>A0A6V7NWS1_ANACO</name>
<dbReference type="EMBL" id="LR862142">
    <property type="protein sequence ID" value="CAD1822846.1"/>
    <property type="molecule type" value="Genomic_DNA"/>
</dbReference>
<feature type="compositionally biased region" description="Polar residues" evidence="1">
    <location>
        <begin position="315"/>
        <end position="332"/>
    </location>
</feature>
<dbReference type="GO" id="GO:0005524">
    <property type="term" value="F:ATP binding"/>
    <property type="evidence" value="ECO:0007669"/>
    <property type="project" value="InterPro"/>
</dbReference>
<reference evidence="3" key="1">
    <citation type="submission" date="2020-07" db="EMBL/GenBank/DDBJ databases">
        <authorList>
            <person name="Lin J."/>
        </authorList>
    </citation>
    <scope>NUCLEOTIDE SEQUENCE</scope>
</reference>
<dbReference type="InterPro" id="IPR000719">
    <property type="entry name" value="Prot_kinase_dom"/>
</dbReference>
<dbReference type="GO" id="GO:0004672">
    <property type="term" value="F:protein kinase activity"/>
    <property type="evidence" value="ECO:0007669"/>
    <property type="project" value="InterPro"/>
</dbReference>
<dbReference type="InterPro" id="IPR011009">
    <property type="entry name" value="Kinase-like_dom_sf"/>
</dbReference>
<feature type="compositionally biased region" description="Polar residues" evidence="1">
    <location>
        <begin position="272"/>
        <end position="294"/>
    </location>
</feature>
<dbReference type="AlphaFoldDB" id="A0A6V7NWS1"/>
<evidence type="ECO:0000259" key="2">
    <source>
        <dbReference type="PROSITE" id="PS50011"/>
    </source>
</evidence>
<gene>
    <name evidence="3" type="ORF">CB5_LOCUS6057</name>
</gene>
<evidence type="ECO:0000256" key="1">
    <source>
        <dbReference type="SAM" id="MobiDB-lite"/>
    </source>
</evidence>
<dbReference type="Gene3D" id="1.10.510.10">
    <property type="entry name" value="Transferase(Phosphotransferase) domain 1"/>
    <property type="match status" value="1"/>
</dbReference>
<evidence type="ECO:0000313" key="3">
    <source>
        <dbReference type="EMBL" id="CAD1822846.1"/>
    </source>
</evidence>
<sequence length="389" mass="43695">MLSVVHIHAPDHLQSDLRSVTASSVRYPLSFSSQKNSSPQTFCSSNVFFLSSLYISPIWPRDNVSSRLCQDKMAIAMRNKLLDFQHWNEISPLDDESTTNTQDPPALKKIDEYLMKQKMKRSSIHIMSPKKVKGDSCLEAPKSHVEPKLLPNFESFIIEEEEGSGGYGTVYKARRKLMAKYLRLNVHPHANAHSHHVKNEMKMLERFGSKAPLVVAMLSALYHVEHDRPEGYLIDFNLANVSDNATFDLHQNFSELVNKPETASFARVDAASLSTSKSPSTNQGRRTLTNADFSNVNKEAANDYKKHLTTKKRTNWSPFDSQPTGESKNKYGSQAAEGNGKHRREGLIQISSSSCKVDIWSAGVTLLYLIIGRTPFGGDPEQNIKEIAR</sequence>
<dbReference type="PROSITE" id="PS50011">
    <property type="entry name" value="PROTEIN_KINASE_DOM"/>
    <property type="match status" value="1"/>
</dbReference>
<feature type="domain" description="Protein kinase" evidence="2">
    <location>
        <begin position="156"/>
        <end position="389"/>
    </location>
</feature>
<proteinExistence type="predicted"/>
<feature type="region of interest" description="Disordered" evidence="1">
    <location>
        <begin position="306"/>
        <end position="343"/>
    </location>
</feature>